<dbReference type="Gene3D" id="3.40.630.30">
    <property type="match status" value="1"/>
</dbReference>
<dbReference type="GO" id="GO:0016747">
    <property type="term" value="F:acyltransferase activity, transferring groups other than amino-acyl groups"/>
    <property type="evidence" value="ECO:0007669"/>
    <property type="project" value="InterPro"/>
</dbReference>
<evidence type="ECO:0000313" key="3">
    <source>
        <dbReference type="Proteomes" id="UP000195772"/>
    </source>
</evidence>
<proteinExistence type="predicted"/>
<dbReference type="RefSeq" id="WP_087401422.1">
    <property type="nucleotide sequence ID" value="NZ_JADPAQ010000008.1"/>
</dbReference>
<feature type="domain" description="N-acetyltransferase" evidence="1">
    <location>
        <begin position="9"/>
        <end position="168"/>
    </location>
</feature>
<dbReference type="SUPFAM" id="SSF55729">
    <property type="entry name" value="Acyl-CoA N-acyltransferases (Nat)"/>
    <property type="match status" value="1"/>
</dbReference>
<gene>
    <name evidence="2" type="ORF">B5G41_04155</name>
</gene>
<comment type="caution">
    <text evidence="2">The sequence shown here is derived from an EMBL/GenBank/DDBJ whole genome shotgun (WGS) entry which is preliminary data.</text>
</comment>
<name>A0A1Y3R4E1_9BACT</name>
<dbReference type="Pfam" id="PF13302">
    <property type="entry name" value="Acetyltransf_3"/>
    <property type="match status" value="1"/>
</dbReference>
<dbReference type="eggNOG" id="COG1670">
    <property type="taxonomic scope" value="Bacteria"/>
</dbReference>
<protein>
    <recommendedName>
        <fullName evidence="1">N-acetyltransferase domain-containing protein</fullName>
    </recommendedName>
</protein>
<dbReference type="PROSITE" id="PS51186">
    <property type="entry name" value="GNAT"/>
    <property type="match status" value="1"/>
</dbReference>
<accession>A0A1Y3R4E1</accession>
<evidence type="ECO:0000259" key="1">
    <source>
        <dbReference type="PROSITE" id="PS51186"/>
    </source>
</evidence>
<organism evidence="2 3">
    <name type="scientific">Alistipes onderdonkii</name>
    <dbReference type="NCBI Taxonomy" id="328813"/>
    <lineage>
        <taxon>Bacteria</taxon>
        <taxon>Pseudomonadati</taxon>
        <taxon>Bacteroidota</taxon>
        <taxon>Bacteroidia</taxon>
        <taxon>Bacteroidales</taxon>
        <taxon>Rikenellaceae</taxon>
        <taxon>Alistipes</taxon>
    </lineage>
</organism>
<dbReference type="Proteomes" id="UP000195772">
    <property type="component" value="Unassembled WGS sequence"/>
</dbReference>
<dbReference type="InterPro" id="IPR016181">
    <property type="entry name" value="Acyl_CoA_acyltransferase"/>
</dbReference>
<dbReference type="EMBL" id="NFHB01000002">
    <property type="protein sequence ID" value="OUN04509.1"/>
    <property type="molecule type" value="Genomic_DNA"/>
</dbReference>
<sequence>MVIYKDDILMLRTWRAADAASLAANADDITLWNNVRDLFPHPYTLADAREFIAAAAGKPCPVDFAVVAGGKAVGGVGFVPGTDVERFGAEIGFWLGSRCRGRGLMTAAVRQAVEWMFANTPIIRIFAAAYATNPASQRVLVKTGFRHVGTFRKAFFKNGAFVDGCYYELLKDEDE</sequence>
<dbReference type="OrthoDB" id="9812949at2"/>
<reference evidence="3" key="1">
    <citation type="submission" date="2017-04" db="EMBL/GenBank/DDBJ databases">
        <title>Function of individual gut microbiota members based on whole genome sequencing of pure cultures obtained from chicken caecum.</title>
        <authorList>
            <person name="Medvecky M."/>
            <person name="Cejkova D."/>
            <person name="Polansky O."/>
            <person name="Karasova D."/>
            <person name="Kubasova T."/>
            <person name="Cizek A."/>
            <person name="Rychlik I."/>
        </authorList>
    </citation>
    <scope>NUCLEOTIDE SEQUENCE [LARGE SCALE GENOMIC DNA]</scope>
    <source>
        <strain evidence="3">An90</strain>
    </source>
</reference>
<dbReference type="PANTHER" id="PTHR43328:SF1">
    <property type="entry name" value="N-ACETYLTRANSFERASE DOMAIN-CONTAINING PROTEIN"/>
    <property type="match status" value="1"/>
</dbReference>
<dbReference type="InterPro" id="IPR000182">
    <property type="entry name" value="GNAT_dom"/>
</dbReference>
<dbReference type="PANTHER" id="PTHR43328">
    <property type="entry name" value="ACETYLTRANSFERASE-RELATED"/>
    <property type="match status" value="1"/>
</dbReference>
<dbReference type="AlphaFoldDB" id="A0A1Y3R4E1"/>
<evidence type="ECO:0000313" key="2">
    <source>
        <dbReference type="EMBL" id="OUN04509.1"/>
    </source>
</evidence>